<keyword evidence="1 2" id="KW-0732">Signal</keyword>
<dbReference type="InterPro" id="IPR011250">
    <property type="entry name" value="OMP/PagP_B-barrel"/>
</dbReference>
<dbReference type="Proteomes" id="UP001431192">
    <property type="component" value="Unassembled WGS sequence"/>
</dbReference>
<dbReference type="Gene3D" id="2.40.160.20">
    <property type="match status" value="1"/>
</dbReference>
<proteinExistence type="predicted"/>
<evidence type="ECO:0000313" key="5">
    <source>
        <dbReference type="Proteomes" id="UP001431192"/>
    </source>
</evidence>
<dbReference type="Pfam" id="PF13505">
    <property type="entry name" value="OMP_b-brl"/>
    <property type="match status" value="1"/>
</dbReference>
<evidence type="ECO:0000259" key="3">
    <source>
        <dbReference type="Pfam" id="PF13505"/>
    </source>
</evidence>
<dbReference type="SUPFAM" id="SSF56925">
    <property type="entry name" value="OMPA-like"/>
    <property type="match status" value="1"/>
</dbReference>
<evidence type="ECO:0000256" key="1">
    <source>
        <dbReference type="ARBA" id="ARBA00022729"/>
    </source>
</evidence>
<sequence length="240" mass="25697">MNTRSATIALCIATALVLPSLANAQGFYATAQLGYSQQANDVTPYGNNIAADSDFPGEFDASDSAVGGIGFGYAFNEQYRIESRLSYRDASFNDTKLGTGARNGEEYLVDGNIETTTLTLEAFYDFANSTAFTPYIKTGVGVAFNRFSARLGGAGVAAFDPFDGNVDGYYDAYSDEDSTEFSWNVGLGANYAISKTVSVYGEYQYAIFGDVSTGQDSFTDGFNIDNASAHEVMFGLRVSL</sequence>
<keyword evidence="5" id="KW-1185">Reference proteome</keyword>
<feature type="signal peptide" evidence="2">
    <location>
        <begin position="1"/>
        <end position="24"/>
    </location>
</feature>
<protein>
    <submittedName>
        <fullName evidence="4">Outer membrane beta-barrel protein</fullName>
    </submittedName>
</protein>
<dbReference type="InterPro" id="IPR006315">
    <property type="entry name" value="OM_autotransptr_brl_dom"/>
</dbReference>
<evidence type="ECO:0000256" key="2">
    <source>
        <dbReference type="SAM" id="SignalP"/>
    </source>
</evidence>
<accession>A0ABT2P4C0</accession>
<reference evidence="4" key="1">
    <citation type="submission" date="2022-09" db="EMBL/GenBank/DDBJ databases">
        <title>Shewanella sp. KJ10-1 sp.nov, isolated from marine algae.</title>
        <authorList>
            <person name="Butt M."/>
            <person name="Lee J.K."/>
            <person name="Kim J.M."/>
            <person name="Choi D.G."/>
        </authorList>
    </citation>
    <scope>NUCLEOTIDE SEQUENCE</scope>
    <source>
        <strain evidence="4">KJ10-1</strain>
    </source>
</reference>
<dbReference type="RefSeq" id="WP_261733754.1">
    <property type="nucleotide sequence ID" value="NZ_JAODOQ010000001.1"/>
</dbReference>
<dbReference type="InterPro" id="IPR027385">
    <property type="entry name" value="Beta-barrel_OMP"/>
</dbReference>
<gene>
    <name evidence="4" type="ORF">N4T56_14770</name>
</gene>
<organism evidence="4 5">
    <name type="scientific">Shewanella phaeophyticola</name>
    <dbReference type="NCBI Taxonomy" id="2978345"/>
    <lineage>
        <taxon>Bacteria</taxon>
        <taxon>Pseudomonadati</taxon>
        <taxon>Pseudomonadota</taxon>
        <taxon>Gammaproteobacteria</taxon>
        <taxon>Alteromonadales</taxon>
        <taxon>Shewanellaceae</taxon>
        <taxon>Shewanella</taxon>
    </lineage>
</organism>
<feature type="domain" description="Outer membrane protein beta-barrel" evidence="3">
    <location>
        <begin position="9"/>
        <end position="235"/>
    </location>
</feature>
<feature type="chain" id="PRO_5046349799" evidence="2">
    <location>
        <begin position="25"/>
        <end position="240"/>
    </location>
</feature>
<dbReference type="EMBL" id="JAODOQ010000001">
    <property type="protein sequence ID" value="MCT8987492.1"/>
    <property type="molecule type" value="Genomic_DNA"/>
</dbReference>
<evidence type="ECO:0000313" key="4">
    <source>
        <dbReference type="EMBL" id="MCT8987492.1"/>
    </source>
</evidence>
<dbReference type="NCBIfam" id="TIGR01414">
    <property type="entry name" value="autotrans_barl"/>
    <property type="match status" value="1"/>
</dbReference>
<name>A0ABT2P4C0_9GAMM</name>
<comment type="caution">
    <text evidence="4">The sequence shown here is derived from an EMBL/GenBank/DDBJ whole genome shotgun (WGS) entry which is preliminary data.</text>
</comment>